<dbReference type="AlphaFoldDB" id="A0A523BC35"/>
<dbReference type="Proteomes" id="UP000315399">
    <property type="component" value="Unassembled WGS sequence"/>
</dbReference>
<accession>A0A523BC35</accession>
<feature type="domain" description="Small ribosomal subunit protein uS7" evidence="10">
    <location>
        <begin position="50"/>
        <end position="215"/>
    </location>
</feature>
<reference evidence="11 12" key="1">
    <citation type="journal article" date="2019" name="Nat. Microbiol.">
        <title>Expanding anaerobic alkane metabolism in the domain of Archaea.</title>
        <authorList>
            <person name="Wang Y."/>
            <person name="Wegener G."/>
            <person name="Hou J."/>
            <person name="Wang F."/>
            <person name="Xiao X."/>
        </authorList>
    </citation>
    <scope>NUCLEOTIDE SEQUENCE [LARGE SCALE GENOMIC DNA]</scope>
    <source>
        <strain evidence="11">WYZ-LMO10</strain>
    </source>
</reference>
<keyword evidence="3 7" id="KW-0699">rRNA-binding</keyword>
<evidence type="ECO:0000256" key="8">
    <source>
        <dbReference type="RuleBase" id="RU003619"/>
    </source>
</evidence>
<evidence type="ECO:0000256" key="7">
    <source>
        <dbReference type="HAMAP-Rule" id="MF_00480"/>
    </source>
</evidence>
<dbReference type="GO" id="GO:0006412">
    <property type="term" value="P:translation"/>
    <property type="evidence" value="ECO:0007669"/>
    <property type="project" value="UniProtKB-UniRule"/>
</dbReference>
<comment type="similarity">
    <text evidence="1 7 8">Belongs to the universal ribosomal protein uS7 family.</text>
</comment>
<keyword evidence="5 7" id="KW-0689">Ribosomal protein</keyword>
<dbReference type="Gene3D" id="1.10.455.10">
    <property type="entry name" value="Ribosomal protein S7 domain"/>
    <property type="match status" value="1"/>
</dbReference>
<keyword evidence="4 7" id="KW-0694">RNA-binding</keyword>
<evidence type="ECO:0000313" key="11">
    <source>
        <dbReference type="EMBL" id="TDA38507.1"/>
    </source>
</evidence>
<proteinExistence type="inferred from homology"/>
<dbReference type="GO" id="GO:0015935">
    <property type="term" value="C:small ribosomal subunit"/>
    <property type="evidence" value="ECO:0007669"/>
    <property type="project" value="UniProtKB-UniRule"/>
</dbReference>
<dbReference type="InterPro" id="IPR020606">
    <property type="entry name" value="Ribosomal_uS7_CS"/>
</dbReference>
<evidence type="ECO:0000313" key="12">
    <source>
        <dbReference type="Proteomes" id="UP000315399"/>
    </source>
</evidence>
<evidence type="ECO:0000256" key="6">
    <source>
        <dbReference type="ARBA" id="ARBA00023274"/>
    </source>
</evidence>
<dbReference type="GO" id="GO:0019843">
    <property type="term" value="F:rRNA binding"/>
    <property type="evidence" value="ECO:0007669"/>
    <property type="project" value="UniProtKB-UniRule"/>
</dbReference>
<evidence type="ECO:0000256" key="4">
    <source>
        <dbReference type="ARBA" id="ARBA00022884"/>
    </source>
</evidence>
<dbReference type="HAMAP" id="MF_00480_A">
    <property type="entry name" value="Ribosomal_uS7_A"/>
    <property type="match status" value="1"/>
</dbReference>
<dbReference type="NCBIfam" id="TIGR01028">
    <property type="entry name" value="uS7_euk_arch"/>
    <property type="match status" value="1"/>
</dbReference>
<dbReference type="InterPro" id="IPR036823">
    <property type="entry name" value="Ribosomal_uS7_dom_sf"/>
</dbReference>
<protein>
    <recommendedName>
        <fullName evidence="7">Small ribosomal subunit protein uS7</fullName>
    </recommendedName>
</protein>
<organism evidence="11 12">
    <name type="scientific">Thermoproteota archaeon</name>
    <dbReference type="NCBI Taxonomy" id="2056631"/>
    <lineage>
        <taxon>Archaea</taxon>
        <taxon>Thermoproteota</taxon>
    </lineage>
</organism>
<comment type="function">
    <text evidence="7 9">One of the primary rRNA binding proteins, it binds directly to 16S rRNA where it nucleates assembly of the head domain of the 30S subunit. Is located at the subunit interface close to the decoding center.</text>
</comment>
<evidence type="ECO:0000256" key="2">
    <source>
        <dbReference type="ARBA" id="ARBA00011458"/>
    </source>
</evidence>
<dbReference type="PIRSF" id="PIRSF002122">
    <property type="entry name" value="RPS7p_RPS7a_RPS5e_RPS7o"/>
    <property type="match status" value="1"/>
</dbReference>
<dbReference type="InterPro" id="IPR005716">
    <property type="entry name" value="Ribosomal_uS7_euk/arc"/>
</dbReference>
<evidence type="ECO:0000256" key="3">
    <source>
        <dbReference type="ARBA" id="ARBA00022730"/>
    </source>
</evidence>
<dbReference type="NCBIfam" id="NF003106">
    <property type="entry name" value="PRK04027.1"/>
    <property type="match status" value="1"/>
</dbReference>
<name>A0A523BC35_9CREN</name>
<dbReference type="Pfam" id="PF00177">
    <property type="entry name" value="Ribosomal_S7"/>
    <property type="match status" value="1"/>
</dbReference>
<dbReference type="SUPFAM" id="SSF47973">
    <property type="entry name" value="Ribosomal protein S7"/>
    <property type="match status" value="1"/>
</dbReference>
<dbReference type="PANTHER" id="PTHR11205">
    <property type="entry name" value="RIBOSOMAL PROTEIN S7"/>
    <property type="match status" value="1"/>
</dbReference>
<keyword evidence="6 7" id="KW-0687">Ribonucleoprotein</keyword>
<sequence length="215" mass="24012">MESGKNKWRILECLDDWQEAEAGEVKALSEIKLFGKWDTSNVQIRDLGLRAYISLNPVLVPHSCGRHEHKRFGKAKINIVERLANRIMRPGKNGGKKALALSIVDNALELVYLKTGENPVQVLVRAIENSAPREEVTRISYGGVTYPQSVDSSPQRRVDLALRFITDAARNSAFGSNKPIEECLADEIVMAASNDPKSYAVQKREEIERIAISAR</sequence>
<evidence type="ECO:0000256" key="1">
    <source>
        <dbReference type="ARBA" id="ARBA00007151"/>
    </source>
</evidence>
<comment type="subunit">
    <text evidence="2 7 9">Part of the 30S ribosomal subunit.</text>
</comment>
<evidence type="ECO:0000256" key="5">
    <source>
        <dbReference type="ARBA" id="ARBA00022980"/>
    </source>
</evidence>
<dbReference type="InterPro" id="IPR000235">
    <property type="entry name" value="Ribosomal_uS7"/>
</dbReference>
<comment type="caution">
    <text evidence="11">The sequence shown here is derived from an EMBL/GenBank/DDBJ whole genome shotgun (WGS) entry which is preliminary data.</text>
</comment>
<dbReference type="EMBL" id="QNVH01000037">
    <property type="protein sequence ID" value="TDA38507.1"/>
    <property type="molecule type" value="Genomic_DNA"/>
</dbReference>
<dbReference type="PROSITE" id="PS00052">
    <property type="entry name" value="RIBOSOMAL_S7"/>
    <property type="match status" value="1"/>
</dbReference>
<gene>
    <name evidence="7" type="primary">rps7</name>
    <name evidence="11" type="ORF">DSO08_04185</name>
</gene>
<evidence type="ECO:0000256" key="9">
    <source>
        <dbReference type="RuleBase" id="RU003621"/>
    </source>
</evidence>
<dbReference type="GO" id="GO:0003735">
    <property type="term" value="F:structural constituent of ribosome"/>
    <property type="evidence" value="ECO:0007669"/>
    <property type="project" value="UniProtKB-UniRule"/>
</dbReference>
<dbReference type="InterPro" id="IPR026018">
    <property type="entry name" value="Ribosomal_uS7_arc"/>
</dbReference>
<dbReference type="InterPro" id="IPR023798">
    <property type="entry name" value="Ribosomal_uS7_dom"/>
</dbReference>
<evidence type="ECO:0000259" key="10">
    <source>
        <dbReference type="Pfam" id="PF00177"/>
    </source>
</evidence>
<dbReference type="CDD" id="cd14867">
    <property type="entry name" value="uS7_Eukaryote"/>
    <property type="match status" value="1"/>
</dbReference>